<organism evidence="1 2">
    <name type="scientific">Solanum verrucosum</name>
    <dbReference type="NCBI Taxonomy" id="315347"/>
    <lineage>
        <taxon>Eukaryota</taxon>
        <taxon>Viridiplantae</taxon>
        <taxon>Streptophyta</taxon>
        <taxon>Embryophyta</taxon>
        <taxon>Tracheophyta</taxon>
        <taxon>Spermatophyta</taxon>
        <taxon>Magnoliopsida</taxon>
        <taxon>eudicotyledons</taxon>
        <taxon>Gunneridae</taxon>
        <taxon>Pentapetalae</taxon>
        <taxon>asterids</taxon>
        <taxon>lamiids</taxon>
        <taxon>Solanales</taxon>
        <taxon>Solanaceae</taxon>
        <taxon>Solanoideae</taxon>
        <taxon>Solaneae</taxon>
        <taxon>Solanum</taxon>
    </lineage>
</organism>
<reference evidence="1" key="1">
    <citation type="submission" date="2023-08" db="EMBL/GenBank/DDBJ databases">
        <title>A de novo genome assembly of Solanum verrucosum Schlechtendal, a Mexican diploid species geographically isolated from the other diploid A-genome species in potato relatives.</title>
        <authorList>
            <person name="Hosaka K."/>
        </authorList>
    </citation>
    <scope>NUCLEOTIDE SEQUENCE</scope>
    <source>
        <tissue evidence="1">Young leaves</tissue>
    </source>
</reference>
<gene>
    <name evidence="1" type="ORF">MTR67_039950</name>
</gene>
<evidence type="ECO:0000313" key="1">
    <source>
        <dbReference type="EMBL" id="WMV46565.1"/>
    </source>
</evidence>
<sequence>MINTIMEEDLVLDMGFVDKSEEKGDSWMSTLMECECVKGKAGNKSEVSELLAVQSQLKHELEAMIVTLANKDVEIARLKVKL</sequence>
<dbReference type="EMBL" id="CP133620">
    <property type="protein sequence ID" value="WMV46565.1"/>
    <property type="molecule type" value="Genomic_DNA"/>
</dbReference>
<protein>
    <submittedName>
        <fullName evidence="1">Uncharacterized protein</fullName>
    </submittedName>
</protein>
<name>A0AAF0ZR80_SOLVR</name>
<dbReference type="Proteomes" id="UP001234989">
    <property type="component" value="Chromosome 9"/>
</dbReference>
<keyword evidence="2" id="KW-1185">Reference proteome</keyword>
<evidence type="ECO:0000313" key="2">
    <source>
        <dbReference type="Proteomes" id="UP001234989"/>
    </source>
</evidence>
<proteinExistence type="predicted"/>
<dbReference type="AlphaFoldDB" id="A0AAF0ZR80"/>
<accession>A0AAF0ZR80</accession>